<sequence>MKRIFLLSSVLFSLFAKAQIPTYVPASGLVAWWGFTGSAIDYSGNSNDLTVTGATLTADRNGTANAAYSFNGTSAFLTKSSLSYNFAQAGTYSISFWMKKTGNSEGVAMMSGSNTSGNFIWLLQCDATKTIFGTNKQGESWTWANGPNYSTTAWEHFVAVYNNQTMQLYKNGTLVSTSTNTYTGSISAAMPFYIGRAIGGGYIAASIDDVGIWSRVLTTTEISQLYNSTLSTNDTKSTKSNVSIAPNPVSDILFVNIPLKGKNTYKIIDINGRIVLSGEFNDSKINVSSLNKGAYFLDIEGISSFKFIKK</sequence>
<proteinExistence type="predicted"/>
<dbReference type="InterPro" id="IPR013320">
    <property type="entry name" value="ConA-like_dom_sf"/>
</dbReference>
<dbReference type="EMBL" id="JAOVZV010000003">
    <property type="protein sequence ID" value="MCX8531793.1"/>
    <property type="molecule type" value="Genomic_DNA"/>
</dbReference>
<dbReference type="Pfam" id="PF13385">
    <property type="entry name" value="Laminin_G_3"/>
    <property type="match status" value="1"/>
</dbReference>
<name>A0ABT3Y0X4_9FLAO</name>
<gene>
    <name evidence="4" type="ORF">OEA66_05405</name>
</gene>
<protein>
    <submittedName>
        <fullName evidence="4">T9SS type A sorting domain-containing protein</fullName>
    </submittedName>
</protein>
<feature type="domain" description="Secretion system C-terminal sorting" evidence="3">
    <location>
        <begin position="245"/>
        <end position="303"/>
    </location>
</feature>
<organism evidence="4 5">
    <name type="scientific">Chryseobacterium luquanense</name>
    <dbReference type="NCBI Taxonomy" id="2983766"/>
    <lineage>
        <taxon>Bacteria</taxon>
        <taxon>Pseudomonadati</taxon>
        <taxon>Bacteroidota</taxon>
        <taxon>Flavobacteriia</taxon>
        <taxon>Flavobacteriales</taxon>
        <taxon>Weeksellaceae</taxon>
        <taxon>Chryseobacterium group</taxon>
        <taxon>Chryseobacterium</taxon>
    </lineage>
</organism>
<evidence type="ECO:0000313" key="5">
    <source>
        <dbReference type="Proteomes" id="UP001070176"/>
    </source>
</evidence>
<evidence type="ECO:0000256" key="1">
    <source>
        <dbReference type="ARBA" id="ARBA00022729"/>
    </source>
</evidence>
<keyword evidence="5" id="KW-1185">Reference proteome</keyword>
<dbReference type="RefSeq" id="WP_267280425.1">
    <property type="nucleotide sequence ID" value="NZ_JAOVZV010000003.1"/>
</dbReference>
<dbReference type="Proteomes" id="UP001070176">
    <property type="component" value="Unassembled WGS sequence"/>
</dbReference>
<dbReference type="SUPFAM" id="SSF49899">
    <property type="entry name" value="Concanavalin A-like lectins/glucanases"/>
    <property type="match status" value="1"/>
</dbReference>
<feature type="chain" id="PRO_5046821837" evidence="2">
    <location>
        <begin position="19"/>
        <end position="310"/>
    </location>
</feature>
<dbReference type="Gene3D" id="2.60.120.200">
    <property type="match status" value="1"/>
</dbReference>
<reference evidence="4" key="1">
    <citation type="submission" date="2022-10" db="EMBL/GenBank/DDBJ databases">
        <title>Chryseobacterium sp. nov., a novel bacterial species.</title>
        <authorList>
            <person name="Cao Y."/>
        </authorList>
    </citation>
    <scope>NUCLEOTIDE SEQUENCE</scope>
    <source>
        <strain evidence="4">KC 927</strain>
    </source>
</reference>
<accession>A0ABT3Y0X4</accession>
<comment type="caution">
    <text evidence="4">The sequence shown here is derived from an EMBL/GenBank/DDBJ whole genome shotgun (WGS) entry which is preliminary data.</text>
</comment>
<dbReference type="InterPro" id="IPR026444">
    <property type="entry name" value="Secre_tail"/>
</dbReference>
<evidence type="ECO:0000256" key="2">
    <source>
        <dbReference type="SAM" id="SignalP"/>
    </source>
</evidence>
<evidence type="ECO:0000259" key="3">
    <source>
        <dbReference type="Pfam" id="PF18962"/>
    </source>
</evidence>
<dbReference type="Pfam" id="PF18962">
    <property type="entry name" value="Por_Secre_tail"/>
    <property type="match status" value="1"/>
</dbReference>
<keyword evidence="1 2" id="KW-0732">Signal</keyword>
<dbReference type="NCBIfam" id="TIGR04183">
    <property type="entry name" value="Por_Secre_tail"/>
    <property type="match status" value="1"/>
</dbReference>
<feature type="signal peptide" evidence="2">
    <location>
        <begin position="1"/>
        <end position="18"/>
    </location>
</feature>
<evidence type="ECO:0000313" key="4">
    <source>
        <dbReference type="EMBL" id="MCX8531793.1"/>
    </source>
</evidence>